<dbReference type="GO" id="GO:0015940">
    <property type="term" value="P:pantothenate biosynthetic process"/>
    <property type="evidence" value="ECO:0007669"/>
    <property type="project" value="UniProtKB-UniRule"/>
</dbReference>
<evidence type="ECO:0000256" key="2">
    <source>
        <dbReference type="ARBA" id="ARBA00022655"/>
    </source>
</evidence>
<dbReference type="PANTHER" id="PTHR21012:SF0">
    <property type="entry name" value="ASPARTATE 1-DECARBOXYLASE"/>
    <property type="match status" value="1"/>
</dbReference>
<dbReference type="GO" id="GO:0004068">
    <property type="term" value="F:aspartate 1-decarboxylase activity"/>
    <property type="evidence" value="ECO:0007669"/>
    <property type="project" value="UniProtKB-UniRule"/>
</dbReference>
<keyword evidence="4 9" id="KW-0068">Autocatalytic cleavage</keyword>
<comment type="PTM">
    <text evidence="9 12">Is synthesized initially as an inactive proenzyme, which is activated by self-cleavage at a specific serine bond to produce a beta-subunit with a hydroxyl group at its C-terminus and an alpha-subunit with a pyruvoyl group at its N-terminus.</text>
</comment>
<feature type="binding site" evidence="9 11">
    <location>
        <position position="57"/>
    </location>
    <ligand>
        <name>substrate</name>
    </ligand>
</feature>
<comment type="cofactor">
    <cofactor evidence="9 10">
        <name>pyruvate</name>
        <dbReference type="ChEBI" id="CHEBI:15361"/>
    </cofactor>
    <text evidence="9 10">Binds 1 pyruvoyl group covalently per subunit.</text>
</comment>
<dbReference type="Pfam" id="PF02261">
    <property type="entry name" value="Asp_decarbox"/>
    <property type="match status" value="1"/>
</dbReference>
<keyword evidence="2 9" id="KW-0566">Pantothenate biosynthesis</keyword>
<dbReference type="PANTHER" id="PTHR21012">
    <property type="entry name" value="ASPARTATE 1-DECARBOXYLASE"/>
    <property type="match status" value="1"/>
</dbReference>
<gene>
    <name evidence="9" type="primary">panD</name>
    <name evidence="14" type="ORF">J3R75_003696</name>
</gene>
<comment type="caution">
    <text evidence="14">The sequence shown here is derived from an EMBL/GenBank/DDBJ whole genome shotgun (WGS) entry which is preliminary data.</text>
</comment>
<dbReference type="EC" id="4.1.1.11" evidence="9"/>
<comment type="pathway">
    <text evidence="9">Cofactor biosynthesis; (R)-pantothenate biosynthesis; beta-alanine from L-aspartate: step 1/1.</text>
</comment>
<evidence type="ECO:0000256" key="5">
    <source>
        <dbReference type="ARBA" id="ARBA00023145"/>
    </source>
</evidence>
<dbReference type="CDD" id="cd06919">
    <property type="entry name" value="Asp_decarbox"/>
    <property type="match status" value="1"/>
</dbReference>
<organism evidence="14 15">
    <name type="scientific">Oligosphaera ethanolica</name>
    <dbReference type="NCBI Taxonomy" id="760260"/>
    <lineage>
        <taxon>Bacteria</taxon>
        <taxon>Pseudomonadati</taxon>
        <taxon>Lentisphaerota</taxon>
        <taxon>Oligosphaeria</taxon>
        <taxon>Oligosphaerales</taxon>
        <taxon>Oligosphaeraceae</taxon>
        <taxon>Oligosphaera</taxon>
    </lineage>
</organism>
<dbReference type="NCBIfam" id="TIGR00223">
    <property type="entry name" value="panD"/>
    <property type="match status" value="1"/>
</dbReference>
<dbReference type="EMBL" id="JAUSVL010000001">
    <property type="protein sequence ID" value="MDQ0291589.1"/>
    <property type="molecule type" value="Genomic_DNA"/>
</dbReference>
<dbReference type="RefSeq" id="WP_307264600.1">
    <property type="nucleotide sequence ID" value="NZ_JAUSVL010000001.1"/>
</dbReference>
<feature type="chain" id="PRO_5041752642" description="Aspartate 1-decarboxylase beta chain" evidence="9 13">
    <location>
        <begin position="1"/>
        <end position="24"/>
    </location>
</feature>
<comment type="function">
    <text evidence="9">Catalyzes the pyruvoyl-dependent decarboxylation of aspartate to produce beta-alanine.</text>
</comment>
<feature type="active site" description="Schiff-base intermediate with substrate; via pyruvic acid" evidence="9 10">
    <location>
        <position position="25"/>
    </location>
</feature>
<evidence type="ECO:0000256" key="8">
    <source>
        <dbReference type="ARBA" id="ARBA00023317"/>
    </source>
</evidence>
<dbReference type="AlphaFoldDB" id="A0AAE3VK35"/>
<evidence type="ECO:0000256" key="1">
    <source>
        <dbReference type="ARBA" id="ARBA00022490"/>
    </source>
</evidence>
<keyword evidence="6 9" id="KW-0456">Lyase</keyword>
<dbReference type="InterPro" id="IPR003190">
    <property type="entry name" value="Asp_decarbox"/>
</dbReference>
<keyword evidence="5 9" id="KW-0865">Zymogen</keyword>
<evidence type="ECO:0000256" key="6">
    <source>
        <dbReference type="ARBA" id="ARBA00023239"/>
    </source>
</evidence>
<feature type="modified residue" description="Pyruvic acid (Ser)" evidence="9 12">
    <location>
        <position position="25"/>
    </location>
</feature>
<dbReference type="PIRSF" id="PIRSF006246">
    <property type="entry name" value="Asp_decarbox"/>
    <property type="match status" value="1"/>
</dbReference>
<reference evidence="14" key="1">
    <citation type="submission" date="2023-07" db="EMBL/GenBank/DDBJ databases">
        <title>Genomic Encyclopedia of Type Strains, Phase IV (KMG-IV): sequencing the most valuable type-strain genomes for metagenomic binning, comparative biology and taxonomic classification.</title>
        <authorList>
            <person name="Goeker M."/>
        </authorList>
    </citation>
    <scope>NUCLEOTIDE SEQUENCE</scope>
    <source>
        <strain evidence="14">DSM 24202</strain>
    </source>
</reference>
<protein>
    <recommendedName>
        <fullName evidence="9">Aspartate 1-decarboxylase</fullName>
        <ecNumber evidence="9">4.1.1.11</ecNumber>
    </recommendedName>
    <alternativeName>
        <fullName evidence="9">Aspartate alpha-decarboxylase</fullName>
    </alternativeName>
    <component>
        <recommendedName>
            <fullName evidence="9">Aspartate 1-decarboxylase beta chain</fullName>
        </recommendedName>
    </component>
    <component>
        <recommendedName>
            <fullName evidence="9">Aspartate 1-decarboxylase alpha chain</fullName>
        </recommendedName>
    </component>
</protein>
<dbReference type="SUPFAM" id="SSF50692">
    <property type="entry name" value="ADC-like"/>
    <property type="match status" value="1"/>
</dbReference>
<feature type="chain" id="PRO_5041752641" description="Aspartate 1-decarboxylase alpha chain" evidence="9 13">
    <location>
        <begin position="25"/>
        <end position="118"/>
    </location>
</feature>
<evidence type="ECO:0000256" key="10">
    <source>
        <dbReference type="PIRSR" id="PIRSR006246-1"/>
    </source>
</evidence>
<evidence type="ECO:0000256" key="12">
    <source>
        <dbReference type="PIRSR" id="PIRSR006246-3"/>
    </source>
</evidence>
<comment type="subunit">
    <text evidence="9">Heterooctamer of four alpha and four beta subunits.</text>
</comment>
<feature type="binding site" evidence="9 11">
    <location>
        <begin position="73"/>
        <end position="75"/>
    </location>
    <ligand>
        <name>substrate</name>
    </ligand>
</feature>
<evidence type="ECO:0000256" key="13">
    <source>
        <dbReference type="PIRSR" id="PIRSR006246-5"/>
    </source>
</evidence>
<dbReference type="GO" id="GO:0005829">
    <property type="term" value="C:cytosol"/>
    <property type="evidence" value="ECO:0007669"/>
    <property type="project" value="TreeGrafter"/>
</dbReference>
<evidence type="ECO:0000256" key="3">
    <source>
        <dbReference type="ARBA" id="ARBA00022793"/>
    </source>
</evidence>
<evidence type="ECO:0000313" key="15">
    <source>
        <dbReference type="Proteomes" id="UP001238163"/>
    </source>
</evidence>
<comment type="similarity">
    <text evidence="9">Belongs to the PanD family.</text>
</comment>
<keyword evidence="7 9" id="KW-0704">Schiff base</keyword>
<evidence type="ECO:0000256" key="4">
    <source>
        <dbReference type="ARBA" id="ARBA00022813"/>
    </source>
</evidence>
<comment type="catalytic activity">
    <reaction evidence="9">
        <text>L-aspartate + H(+) = beta-alanine + CO2</text>
        <dbReference type="Rhea" id="RHEA:19497"/>
        <dbReference type="ChEBI" id="CHEBI:15378"/>
        <dbReference type="ChEBI" id="CHEBI:16526"/>
        <dbReference type="ChEBI" id="CHEBI:29991"/>
        <dbReference type="ChEBI" id="CHEBI:57966"/>
        <dbReference type="EC" id="4.1.1.11"/>
    </reaction>
</comment>
<evidence type="ECO:0000313" key="14">
    <source>
        <dbReference type="EMBL" id="MDQ0291589.1"/>
    </source>
</evidence>
<dbReference type="HAMAP" id="MF_00446">
    <property type="entry name" value="PanD"/>
    <property type="match status" value="1"/>
</dbReference>
<dbReference type="Proteomes" id="UP001238163">
    <property type="component" value="Unassembled WGS sequence"/>
</dbReference>
<evidence type="ECO:0000256" key="11">
    <source>
        <dbReference type="PIRSR" id="PIRSR006246-2"/>
    </source>
</evidence>
<proteinExistence type="inferred from homology"/>
<keyword evidence="15" id="KW-1185">Reference proteome</keyword>
<evidence type="ECO:0000256" key="9">
    <source>
        <dbReference type="HAMAP-Rule" id="MF_00446"/>
    </source>
</evidence>
<keyword evidence="8 9" id="KW-0670">Pyruvate</keyword>
<comment type="subcellular location">
    <subcellularLocation>
        <location evidence="9">Cytoplasm</location>
    </subcellularLocation>
</comment>
<name>A0AAE3VK35_9BACT</name>
<dbReference type="GO" id="GO:0006523">
    <property type="term" value="P:alanine biosynthetic process"/>
    <property type="evidence" value="ECO:0007669"/>
    <property type="project" value="InterPro"/>
</dbReference>
<dbReference type="InterPro" id="IPR009010">
    <property type="entry name" value="Asp_de-COase-like_dom_sf"/>
</dbReference>
<feature type="active site" description="Proton donor" evidence="9 10">
    <location>
        <position position="58"/>
    </location>
</feature>
<evidence type="ECO:0000256" key="7">
    <source>
        <dbReference type="ARBA" id="ARBA00023270"/>
    </source>
</evidence>
<keyword evidence="3 9" id="KW-0210">Decarboxylase</keyword>
<accession>A0AAE3VK35</accession>
<sequence length="118" mass="12956">MHIQILKSKLHRAMLTACELNYQGSLSIDRDLLDLAGIFPYEKILVVNQNNGLRLETYAIEAPRGSREFCLNGAAARLGLPGDMVTIMAFASIEPADAADWKPTVVVLSEQNKQATVL</sequence>
<dbReference type="Gene3D" id="2.40.40.20">
    <property type="match status" value="1"/>
</dbReference>
<keyword evidence="1 9" id="KW-0963">Cytoplasm</keyword>